<reference evidence="4" key="1">
    <citation type="submission" date="2022-11" db="UniProtKB">
        <authorList>
            <consortium name="WormBaseParasite"/>
        </authorList>
    </citation>
    <scope>IDENTIFICATION</scope>
</reference>
<accession>A0A915HER3</accession>
<dbReference type="GO" id="GO:0006811">
    <property type="term" value="P:monoatomic ion transport"/>
    <property type="evidence" value="ECO:0007669"/>
    <property type="project" value="InterPro"/>
</dbReference>
<dbReference type="SUPFAM" id="SSF90112">
    <property type="entry name" value="Neurotransmitter-gated ion-channel transmembrane pore"/>
    <property type="match status" value="1"/>
</dbReference>
<dbReference type="GO" id="GO:0016020">
    <property type="term" value="C:membrane"/>
    <property type="evidence" value="ECO:0007669"/>
    <property type="project" value="InterPro"/>
</dbReference>
<keyword evidence="2" id="KW-0812">Transmembrane</keyword>
<evidence type="ECO:0000256" key="1">
    <source>
        <dbReference type="SAM" id="MobiDB-lite"/>
    </source>
</evidence>
<feature type="transmembrane region" description="Helical" evidence="2">
    <location>
        <begin position="235"/>
        <end position="252"/>
    </location>
</feature>
<organism evidence="3 4">
    <name type="scientific">Romanomermis culicivorax</name>
    <name type="common">Nematode worm</name>
    <dbReference type="NCBI Taxonomy" id="13658"/>
    <lineage>
        <taxon>Eukaryota</taxon>
        <taxon>Metazoa</taxon>
        <taxon>Ecdysozoa</taxon>
        <taxon>Nematoda</taxon>
        <taxon>Enoplea</taxon>
        <taxon>Dorylaimia</taxon>
        <taxon>Mermithida</taxon>
        <taxon>Mermithoidea</taxon>
        <taxon>Mermithidae</taxon>
        <taxon>Romanomermis</taxon>
    </lineage>
</organism>
<sequence length="271" mass="31008">NAGQTYNNRKRKNKSLDSFASPVHTPSLTSSPLPAFVQCCSKGSAKSQHKYSYTASCQPTDIDHKRSIFNNRPVSDLRITHYTSPLIPSLEHCQDFRASILNRPTTNFRLNSIELDSPTKVTARKKKISSSYSNSKYRRQESCRQILRNRSSLSSASNFQNCETSASSTAAQFNCFPCGSGDIGVADACDKYSFFRPLLCLVKRSKLKDTDENDNNDQKRPLFWTGEKVDKFCQFLFPSMFLLFNIIYWYYYMTASYEQRQKLMKDGLISE</sequence>
<evidence type="ECO:0000256" key="2">
    <source>
        <dbReference type="SAM" id="Phobius"/>
    </source>
</evidence>
<proteinExistence type="predicted"/>
<evidence type="ECO:0000313" key="3">
    <source>
        <dbReference type="Proteomes" id="UP000887565"/>
    </source>
</evidence>
<protein>
    <submittedName>
        <fullName evidence="4">Uncharacterized protein</fullName>
    </submittedName>
</protein>
<dbReference type="InterPro" id="IPR036719">
    <property type="entry name" value="Neuro-gated_channel_TM_sf"/>
</dbReference>
<keyword evidence="3" id="KW-1185">Reference proteome</keyword>
<keyword evidence="2" id="KW-1133">Transmembrane helix</keyword>
<dbReference type="InterPro" id="IPR038050">
    <property type="entry name" value="Neuro_actylchol_rec"/>
</dbReference>
<feature type="region of interest" description="Disordered" evidence="1">
    <location>
        <begin position="1"/>
        <end position="28"/>
    </location>
</feature>
<dbReference type="WBParaSite" id="nRc.2.0.1.t00086-RA">
    <property type="protein sequence ID" value="nRc.2.0.1.t00086-RA"/>
    <property type="gene ID" value="nRc.2.0.1.g00086"/>
</dbReference>
<keyword evidence="2" id="KW-0472">Membrane</keyword>
<name>A0A915HER3_ROMCU</name>
<dbReference type="Gene3D" id="1.20.58.390">
    <property type="entry name" value="Neurotransmitter-gated ion-channel transmembrane domain"/>
    <property type="match status" value="1"/>
</dbReference>
<dbReference type="AlphaFoldDB" id="A0A915HER3"/>
<evidence type="ECO:0000313" key="4">
    <source>
        <dbReference type="WBParaSite" id="nRc.2.0.1.t00086-RA"/>
    </source>
</evidence>
<dbReference type="Proteomes" id="UP000887565">
    <property type="component" value="Unplaced"/>
</dbReference>